<evidence type="ECO:0000313" key="2">
    <source>
        <dbReference type="Proteomes" id="UP001595386"/>
    </source>
</evidence>
<name>A0ABV7B6R3_9GAMM</name>
<accession>A0ABV7B6R3</accession>
<dbReference type="Proteomes" id="UP001595386">
    <property type="component" value="Unassembled WGS sequence"/>
</dbReference>
<dbReference type="EMBL" id="JBHRSQ010000017">
    <property type="protein sequence ID" value="MFC2992970.1"/>
    <property type="molecule type" value="Genomic_DNA"/>
</dbReference>
<dbReference type="RefSeq" id="WP_379760158.1">
    <property type="nucleotide sequence ID" value="NZ_JBHRSQ010000017.1"/>
</dbReference>
<gene>
    <name evidence="1" type="ORF">ACFODV_13090</name>
</gene>
<reference evidence="2" key="1">
    <citation type="journal article" date="2019" name="Int. J. Syst. Evol. Microbiol.">
        <title>The Global Catalogue of Microorganisms (GCM) 10K type strain sequencing project: providing services to taxonomists for standard genome sequencing and annotation.</title>
        <authorList>
            <consortium name="The Broad Institute Genomics Platform"/>
            <consortium name="The Broad Institute Genome Sequencing Center for Infectious Disease"/>
            <person name="Wu L."/>
            <person name="Ma J."/>
        </authorList>
    </citation>
    <scope>NUCLEOTIDE SEQUENCE [LARGE SCALE GENOMIC DNA]</scope>
    <source>
        <strain evidence="2">KCTC 52660</strain>
    </source>
</reference>
<sequence length="319" mass="36227">MHQATYRHYPSFTRRYVRSVMKMMGLPRKPSVEAEIFGQMVQDEQVVHSINGEILMLEWHHGREGRVVVPESSLSEWLQTVQLSKVQGDAWSWPWEFSTLSFPAKQTFHGHHVDGALVAWVDSTTLPDRYESFLSAHGNPHGVDMAGLSDPWLIVAIHNPLDTQPSLNPTMLRGAFKPSQITDFINREAIEHAGGRAQKLDDEEGMILREVVRYVLSLGMYLSAYPEALSSGVPNWMKNKHPEGKKGVPFTHIGIDREDRELSLAMTAPRSVSPYWRQLRDDRFYRGKWANHRRGSRYVLVSGYEVGAGRTVGVVPVDL</sequence>
<comment type="caution">
    <text evidence="1">The sequence shown here is derived from an EMBL/GenBank/DDBJ whole genome shotgun (WGS) entry which is preliminary data.</text>
</comment>
<proteinExistence type="predicted"/>
<organism evidence="1 2">
    <name type="scientific">Halomonas tibetensis</name>
    <dbReference type="NCBI Taxonomy" id="2259590"/>
    <lineage>
        <taxon>Bacteria</taxon>
        <taxon>Pseudomonadati</taxon>
        <taxon>Pseudomonadota</taxon>
        <taxon>Gammaproteobacteria</taxon>
        <taxon>Oceanospirillales</taxon>
        <taxon>Halomonadaceae</taxon>
        <taxon>Halomonas</taxon>
    </lineage>
</organism>
<keyword evidence="2" id="KW-1185">Reference proteome</keyword>
<protein>
    <submittedName>
        <fullName evidence="1">Uncharacterized protein</fullName>
    </submittedName>
</protein>
<evidence type="ECO:0000313" key="1">
    <source>
        <dbReference type="EMBL" id="MFC2992970.1"/>
    </source>
</evidence>